<dbReference type="Proteomes" id="UP000253606">
    <property type="component" value="Chromosome"/>
</dbReference>
<dbReference type="RefSeq" id="WP_058188611.1">
    <property type="nucleotide sequence ID" value="NZ_CP030840.1"/>
</dbReference>
<evidence type="ECO:0000313" key="2">
    <source>
        <dbReference type="Proteomes" id="UP000253606"/>
    </source>
</evidence>
<dbReference type="AlphaFoldDB" id="A0A2Z5FSY8"/>
<dbReference type="KEGG" id="abas:ACPOL_0548"/>
<protein>
    <recommendedName>
        <fullName evidence="3">Apea-like HEPN domain-containing protein</fullName>
    </recommendedName>
</protein>
<proteinExistence type="predicted"/>
<keyword evidence="2" id="KW-1185">Reference proteome</keyword>
<gene>
    <name evidence="1" type="ORF">ACPOL_0548</name>
</gene>
<evidence type="ECO:0008006" key="3">
    <source>
        <dbReference type="Google" id="ProtNLM"/>
    </source>
</evidence>
<reference evidence="1 2" key="1">
    <citation type="journal article" date="2018" name="Front. Microbiol.">
        <title>Hydrolytic Capabilities as a Key to Environmental Success: Chitinolytic and Cellulolytic Acidobacteria From Acidic Sub-arctic Soils and Boreal Peatlands.</title>
        <authorList>
            <person name="Belova S.E."/>
            <person name="Ravin N.V."/>
            <person name="Pankratov T.A."/>
            <person name="Rakitin A.L."/>
            <person name="Ivanova A.A."/>
            <person name="Beletsky A.V."/>
            <person name="Mardanov A.V."/>
            <person name="Sinninghe Damste J.S."/>
            <person name="Dedysh S.N."/>
        </authorList>
    </citation>
    <scope>NUCLEOTIDE SEQUENCE [LARGE SCALE GENOMIC DNA]</scope>
    <source>
        <strain evidence="1 2">SBC82</strain>
    </source>
</reference>
<organism evidence="1 2">
    <name type="scientific">Acidisarcina polymorpha</name>
    <dbReference type="NCBI Taxonomy" id="2211140"/>
    <lineage>
        <taxon>Bacteria</taxon>
        <taxon>Pseudomonadati</taxon>
        <taxon>Acidobacteriota</taxon>
        <taxon>Terriglobia</taxon>
        <taxon>Terriglobales</taxon>
        <taxon>Acidobacteriaceae</taxon>
        <taxon>Acidisarcina</taxon>
    </lineage>
</organism>
<accession>A0A2Z5FSY8</accession>
<sequence length="317" mass="34968">MSSVRKAYLPLWLHLQLPDMRFRNGVSIRSLSEAEKPDVGSWGQFMSPNEIARVSQFSRWMCLDFEVEHPHQGGGTPIEAKASRTLANTMLALQVVAPVGCYIFDIFIQSGDTSLNLYQIDHNQVLTSAGCARMSGAGALSPGEIEKVVDGVLALIETEQPRLNTPLGLLLNGMSGGDIYVKTLLWVAAMDSILMAEKAKVFKQRLCKILGPETEVFPGLEAQGVPPYSVDDLASDIYILRNQIAHGGVILSRFLELPPVSSARNINASCPGLLTYANVLHEASIMLLCRLLRHIILQDMLPVFTDLKQWERLLKVK</sequence>
<name>A0A2Z5FSY8_9BACT</name>
<evidence type="ECO:0000313" key="1">
    <source>
        <dbReference type="EMBL" id="AXC09923.1"/>
    </source>
</evidence>
<dbReference type="EMBL" id="CP030840">
    <property type="protein sequence ID" value="AXC09923.1"/>
    <property type="molecule type" value="Genomic_DNA"/>
</dbReference>